<dbReference type="EMBL" id="LAIR01000001">
    <property type="protein sequence ID" value="KNX39726.1"/>
    <property type="molecule type" value="Genomic_DNA"/>
</dbReference>
<accession>A0A0L6CPN4</accession>
<dbReference type="Pfam" id="PF20373">
    <property type="entry name" value="DUF6668"/>
    <property type="match status" value="1"/>
</dbReference>
<reference evidence="3" key="1">
    <citation type="submission" date="2015-03" db="EMBL/GenBank/DDBJ databases">
        <title>Luteipulveratus halotolerans sp. nov., a novel actinobacterium (Dermacoccaceae) from Sarawak, Malaysia.</title>
        <authorList>
            <person name="Juboi H."/>
            <person name="Basik A."/>
            <person name="Shamsul S.S."/>
            <person name="Arnold P."/>
            <person name="Schmitt E.K."/>
            <person name="Sanglier J.-J."/>
            <person name="Yeo T."/>
        </authorList>
    </citation>
    <scope>NUCLEOTIDE SEQUENCE [LARGE SCALE GENOMIC DNA]</scope>
    <source>
        <strain evidence="3">C296001</strain>
    </source>
</reference>
<gene>
    <name evidence="2" type="ORF">VV01_00220</name>
</gene>
<keyword evidence="3" id="KW-1185">Reference proteome</keyword>
<evidence type="ECO:0000256" key="1">
    <source>
        <dbReference type="SAM" id="MobiDB-lite"/>
    </source>
</evidence>
<dbReference type="Proteomes" id="UP000037397">
    <property type="component" value="Unassembled WGS sequence"/>
</dbReference>
<comment type="caution">
    <text evidence="2">The sequence shown here is derived from an EMBL/GenBank/DDBJ whole genome shotgun (WGS) entry which is preliminary data.</text>
</comment>
<dbReference type="AlphaFoldDB" id="A0A0L6CPN4"/>
<sequence>MHGGRTAQEHSLTPTPVSGLTVIGLHGGAGTSTLSQLLGEEVTEPARVAQPPLTWLQDGQNDQIGTFVAVARLHAVGLAATESLARVWSAGDLTDTARLLGVVLVDDGPKPTKDQLRQAKRLAGVLPMTWRIPWVEAWRTCQPEDLADPHAPKAPRRVHATTKNIRSAHRAAGH</sequence>
<dbReference type="STRING" id="1631356.VV01_00220"/>
<evidence type="ECO:0000313" key="2">
    <source>
        <dbReference type="EMBL" id="KNX39726.1"/>
    </source>
</evidence>
<organism evidence="2 3">
    <name type="scientific">Luteipulveratus halotolerans</name>
    <dbReference type="NCBI Taxonomy" id="1631356"/>
    <lineage>
        <taxon>Bacteria</taxon>
        <taxon>Bacillati</taxon>
        <taxon>Actinomycetota</taxon>
        <taxon>Actinomycetes</taxon>
        <taxon>Micrococcales</taxon>
        <taxon>Dermacoccaceae</taxon>
        <taxon>Luteipulveratus</taxon>
    </lineage>
</organism>
<protein>
    <submittedName>
        <fullName evidence="2">Uncharacterized protein</fullName>
    </submittedName>
</protein>
<feature type="compositionally biased region" description="Basic residues" evidence="1">
    <location>
        <begin position="153"/>
        <end position="174"/>
    </location>
</feature>
<feature type="region of interest" description="Disordered" evidence="1">
    <location>
        <begin position="146"/>
        <end position="174"/>
    </location>
</feature>
<name>A0A0L6CPN4_9MICO</name>
<evidence type="ECO:0000313" key="3">
    <source>
        <dbReference type="Proteomes" id="UP000037397"/>
    </source>
</evidence>
<dbReference type="InterPro" id="IPR046609">
    <property type="entry name" value="DUF6668"/>
</dbReference>
<proteinExistence type="predicted"/>